<dbReference type="AlphaFoldDB" id="A0A401TGN7"/>
<proteinExistence type="predicted"/>
<organism evidence="1 2">
    <name type="scientific">Chiloscyllium punctatum</name>
    <name type="common">Brownbanded bambooshark</name>
    <name type="synonym">Hemiscyllium punctatum</name>
    <dbReference type="NCBI Taxonomy" id="137246"/>
    <lineage>
        <taxon>Eukaryota</taxon>
        <taxon>Metazoa</taxon>
        <taxon>Chordata</taxon>
        <taxon>Craniata</taxon>
        <taxon>Vertebrata</taxon>
        <taxon>Chondrichthyes</taxon>
        <taxon>Elasmobranchii</taxon>
        <taxon>Galeomorphii</taxon>
        <taxon>Galeoidea</taxon>
        <taxon>Orectolobiformes</taxon>
        <taxon>Hemiscylliidae</taxon>
        <taxon>Chiloscyllium</taxon>
    </lineage>
</organism>
<dbReference type="EMBL" id="BEZZ01067098">
    <property type="protein sequence ID" value="GCC41802.1"/>
    <property type="molecule type" value="Genomic_DNA"/>
</dbReference>
<evidence type="ECO:0000313" key="2">
    <source>
        <dbReference type="Proteomes" id="UP000287033"/>
    </source>
</evidence>
<feature type="non-terminal residue" evidence="1">
    <location>
        <position position="1"/>
    </location>
</feature>
<gene>
    <name evidence="1" type="ORF">chiPu_0025859</name>
</gene>
<evidence type="ECO:0000313" key="1">
    <source>
        <dbReference type="EMBL" id="GCC41802.1"/>
    </source>
</evidence>
<name>A0A401TGN7_CHIPU</name>
<keyword evidence="2" id="KW-1185">Reference proteome</keyword>
<protein>
    <submittedName>
        <fullName evidence="1">Uncharacterized protein</fullName>
    </submittedName>
</protein>
<comment type="caution">
    <text evidence="1">The sequence shown here is derived from an EMBL/GenBank/DDBJ whole genome shotgun (WGS) entry which is preliminary data.</text>
</comment>
<dbReference type="Proteomes" id="UP000287033">
    <property type="component" value="Unassembled WGS sequence"/>
</dbReference>
<reference evidence="1 2" key="1">
    <citation type="journal article" date="2018" name="Nat. Ecol. Evol.">
        <title>Shark genomes provide insights into elasmobranch evolution and the origin of vertebrates.</title>
        <authorList>
            <person name="Hara Y"/>
            <person name="Yamaguchi K"/>
            <person name="Onimaru K"/>
            <person name="Kadota M"/>
            <person name="Koyanagi M"/>
            <person name="Keeley SD"/>
            <person name="Tatsumi K"/>
            <person name="Tanaka K"/>
            <person name="Motone F"/>
            <person name="Kageyama Y"/>
            <person name="Nozu R"/>
            <person name="Adachi N"/>
            <person name="Nishimura O"/>
            <person name="Nakagawa R"/>
            <person name="Tanegashima C"/>
            <person name="Kiyatake I"/>
            <person name="Matsumoto R"/>
            <person name="Murakumo K"/>
            <person name="Nishida K"/>
            <person name="Terakita A"/>
            <person name="Kuratani S"/>
            <person name="Sato K"/>
            <person name="Hyodo S Kuraku.S."/>
        </authorList>
    </citation>
    <scope>NUCLEOTIDE SEQUENCE [LARGE SCALE GENOMIC DNA]</scope>
</reference>
<accession>A0A401TGN7</accession>
<sequence>AFCMMVLSAELFTFQWPIVTNTKPVTTAPLPETPIVVGVSECLGASCIRIILGAGGAVEGEIKEPVKAGDVNALTISFSSLPRGRSV</sequence>